<feature type="compositionally biased region" description="Basic and acidic residues" evidence="1">
    <location>
        <begin position="115"/>
        <end position="149"/>
    </location>
</feature>
<dbReference type="EMBL" id="CAFBPU010000107">
    <property type="protein sequence ID" value="CAB5041552.1"/>
    <property type="molecule type" value="Genomic_DNA"/>
</dbReference>
<organism evidence="2">
    <name type="scientific">freshwater metagenome</name>
    <dbReference type="NCBI Taxonomy" id="449393"/>
    <lineage>
        <taxon>unclassified sequences</taxon>
        <taxon>metagenomes</taxon>
        <taxon>ecological metagenomes</taxon>
    </lineage>
</organism>
<sequence length="208" mass="23985">MQEGPPVGDRNSTSARGEGRYRDQDLTPTHREDPRARHRRVDRRRMTAEVIERGSHARGQRTDGRPTLDGHRAQGLAHSLLRRGVRQGHLGERGCQRRIWRGSSHASWQQGNTGENEREHGEPRDRDGGRSHEHPRSRRDTTSGREFRPRLRRRAWQRSAAMAPHRRHPLLTQNLAERPILEPSRREGARPRTPTMVTDTPPEVSRAP</sequence>
<name>A0A6J7SL34_9ZZZZ</name>
<evidence type="ECO:0000256" key="1">
    <source>
        <dbReference type="SAM" id="MobiDB-lite"/>
    </source>
</evidence>
<accession>A0A6J7SL34</accession>
<reference evidence="2" key="1">
    <citation type="submission" date="2020-05" db="EMBL/GenBank/DDBJ databases">
        <authorList>
            <person name="Chiriac C."/>
            <person name="Salcher M."/>
            <person name="Ghai R."/>
            <person name="Kavagutti S V."/>
        </authorList>
    </citation>
    <scope>NUCLEOTIDE SEQUENCE</scope>
</reference>
<feature type="compositionally biased region" description="Basic and acidic residues" evidence="1">
    <location>
        <begin position="17"/>
        <end position="35"/>
    </location>
</feature>
<protein>
    <submittedName>
        <fullName evidence="2">Unannotated protein</fullName>
    </submittedName>
</protein>
<feature type="compositionally biased region" description="Polar residues" evidence="1">
    <location>
        <begin position="104"/>
        <end position="114"/>
    </location>
</feature>
<dbReference type="AlphaFoldDB" id="A0A6J7SL34"/>
<feature type="compositionally biased region" description="Basic and acidic residues" evidence="1">
    <location>
        <begin position="179"/>
        <end position="190"/>
    </location>
</feature>
<evidence type="ECO:0000313" key="2">
    <source>
        <dbReference type="EMBL" id="CAB5041552.1"/>
    </source>
</evidence>
<feature type="region of interest" description="Disordered" evidence="1">
    <location>
        <begin position="1"/>
        <end position="208"/>
    </location>
</feature>
<proteinExistence type="predicted"/>
<gene>
    <name evidence="2" type="ORF">UFOPK4150_02521</name>
</gene>
<feature type="compositionally biased region" description="Basic and acidic residues" evidence="1">
    <location>
        <begin position="44"/>
        <end position="72"/>
    </location>
</feature>